<evidence type="ECO:0000313" key="3">
    <source>
        <dbReference type="Proteomes" id="UP000719942"/>
    </source>
</evidence>
<organism evidence="2 3">
    <name type="scientific">Caproiciproducens faecalis</name>
    <dbReference type="NCBI Taxonomy" id="2820301"/>
    <lineage>
        <taxon>Bacteria</taxon>
        <taxon>Bacillati</taxon>
        <taxon>Bacillota</taxon>
        <taxon>Clostridia</taxon>
        <taxon>Eubacteriales</taxon>
        <taxon>Acutalibacteraceae</taxon>
        <taxon>Caproiciproducens</taxon>
    </lineage>
</organism>
<comment type="caution">
    <text evidence="2">The sequence shown here is derived from an EMBL/GenBank/DDBJ whole genome shotgun (WGS) entry which is preliminary data.</text>
</comment>
<dbReference type="SUPFAM" id="SSF55729">
    <property type="entry name" value="Acyl-CoA N-acyltransferases (Nat)"/>
    <property type="match status" value="2"/>
</dbReference>
<feature type="domain" description="Phosphatidylglycerol lysyltransferase C-terminal" evidence="1">
    <location>
        <begin position="24"/>
        <end position="293"/>
    </location>
</feature>
<dbReference type="RefSeq" id="WP_219963809.1">
    <property type="nucleotide sequence ID" value="NZ_JAGFNZ010000001.1"/>
</dbReference>
<protein>
    <submittedName>
        <fullName evidence="2">DUF2156 domain-containing protein</fullName>
    </submittedName>
</protein>
<evidence type="ECO:0000313" key="2">
    <source>
        <dbReference type="EMBL" id="MBW7571397.1"/>
    </source>
</evidence>
<dbReference type="PIRSF" id="PIRSF018688">
    <property type="entry name" value="UCP018688"/>
    <property type="match status" value="1"/>
</dbReference>
<dbReference type="Proteomes" id="UP000719942">
    <property type="component" value="Unassembled WGS sequence"/>
</dbReference>
<dbReference type="Pfam" id="PF09924">
    <property type="entry name" value="LPG_synthase_C"/>
    <property type="match status" value="1"/>
</dbReference>
<gene>
    <name evidence="2" type="ORF">J5W02_01110</name>
</gene>
<evidence type="ECO:0000259" key="1">
    <source>
        <dbReference type="Pfam" id="PF09924"/>
    </source>
</evidence>
<sequence>MLSFKPIEADNIVELSKYFQHQQFRTCDYSIAGIFMWRKFFYSEYDIYENMLLFKVTYINGAVAFTFPVGPGSVDGALTQLENYARENSIPLCFCTVPLDAFSILEKRYGGKVSQTENRDWFDYLYLCSDMQTFAGRRFSGQRNHINKFKKLYPDYRYVPINNGNIDRVAEFFGSYAEEHIKDNPIAKEESFRAKEILPYFEQFGLRGGFIEVEGKIVAFSVGEIVGDTLFVHIEKALKEYEGSYQVMVKEFAVHEADERVVYINREEDIGDLGLRTSKLSYHPVHILEKYFVTVEESAWK</sequence>
<dbReference type="EMBL" id="JAGFNZ010000001">
    <property type="protein sequence ID" value="MBW7571397.1"/>
    <property type="molecule type" value="Genomic_DNA"/>
</dbReference>
<name>A0ABS7DJY1_9FIRM</name>
<accession>A0ABS7DJY1</accession>
<reference evidence="2 3" key="1">
    <citation type="submission" date="2021-03" db="EMBL/GenBank/DDBJ databases">
        <title>Caproiciproducens sp. nov. isolated from feces of cow.</title>
        <authorList>
            <person name="Choi J.-Y."/>
        </authorList>
    </citation>
    <scope>NUCLEOTIDE SEQUENCE [LARGE SCALE GENOMIC DNA]</scope>
    <source>
        <strain evidence="2 3">AGMB10547</strain>
    </source>
</reference>
<dbReference type="Gene3D" id="3.40.630.30">
    <property type="match status" value="1"/>
</dbReference>
<dbReference type="InterPro" id="IPR024320">
    <property type="entry name" value="LPG_synthase_C"/>
</dbReference>
<dbReference type="InterPro" id="IPR016181">
    <property type="entry name" value="Acyl_CoA_acyltransferase"/>
</dbReference>
<dbReference type="PANTHER" id="PTHR41373:SF1">
    <property type="entry name" value="PHOSPHATIDYLGLYCEROL LYSYLTRANSFERASE C-TERMINAL DOMAIN-CONTAINING PROTEIN"/>
    <property type="match status" value="1"/>
</dbReference>
<dbReference type="PANTHER" id="PTHR41373">
    <property type="entry name" value="DUF2156 DOMAIN-CONTAINING PROTEIN"/>
    <property type="match status" value="1"/>
</dbReference>
<dbReference type="InterPro" id="IPR016732">
    <property type="entry name" value="UCP018688"/>
</dbReference>
<keyword evidence="3" id="KW-1185">Reference proteome</keyword>
<proteinExistence type="predicted"/>